<accession>A0A4E0RY95</accession>
<keyword evidence="3" id="KW-1185">Reference proteome</keyword>
<evidence type="ECO:0000313" key="3">
    <source>
        <dbReference type="Proteomes" id="UP000230066"/>
    </source>
</evidence>
<dbReference type="EMBL" id="JXXN02002019">
    <property type="protein sequence ID" value="THD23662.1"/>
    <property type="molecule type" value="Genomic_DNA"/>
</dbReference>
<dbReference type="Proteomes" id="UP000230066">
    <property type="component" value="Unassembled WGS sequence"/>
</dbReference>
<proteinExistence type="predicted"/>
<comment type="caution">
    <text evidence="2">The sequence shown here is derived from an EMBL/GenBank/DDBJ whole genome shotgun (WGS) entry which is preliminary data.</text>
</comment>
<feature type="compositionally biased region" description="Polar residues" evidence="1">
    <location>
        <begin position="104"/>
        <end position="125"/>
    </location>
</feature>
<dbReference type="AlphaFoldDB" id="A0A4E0RY95"/>
<sequence length="234" mass="26405">MSTHPLFSLIESPEKAMDSKSSSAPSCPVTNALDNTQPLEVECFRALIRPSLTASQSDSTSTLLSETRRSRKIGSTRMLELMRQDLYEHQNSTHRNISKHDALSSITTGSELESPRTLSPIKNTSSDLIDQNDYRSKAFSYIVNNLHNRSTRLLNEGIKCREVSTDTLERFDEKLGAAQHEASRFSRRVSSLSARVEERSQVNKRFRAKVKALLAISEKIQSRLDALDYENEVD</sequence>
<protein>
    <submittedName>
        <fullName evidence="2">Uncharacterized protein</fullName>
    </submittedName>
</protein>
<organism evidence="2 3">
    <name type="scientific">Fasciola hepatica</name>
    <name type="common">Liver fluke</name>
    <dbReference type="NCBI Taxonomy" id="6192"/>
    <lineage>
        <taxon>Eukaryota</taxon>
        <taxon>Metazoa</taxon>
        <taxon>Spiralia</taxon>
        <taxon>Lophotrochozoa</taxon>
        <taxon>Platyhelminthes</taxon>
        <taxon>Trematoda</taxon>
        <taxon>Digenea</taxon>
        <taxon>Plagiorchiida</taxon>
        <taxon>Echinostomata</taxon>
        <taxon>Echinostomatoidea</taxon>
        <taxon>Fasciolidae</taxon>
        <taxon>Fasciola</taxon>
    </lineage>
</organism>
<evidence type="ECO:0000313" key="2">
    <source>
        <dbReference type="EMBL" id="THD23662.1"/>
    </source>
</evidence>
<evidence type="ECO:0000256" key="1">
    <source>
        <dbReference type="SAM" id="MobiDB-lite"/>
    </source>
</evidence>
<feature type="region of interest" description="Disordered" evidence="1">
    <location>
        <begin position="90"/>
        <end position="125"/>
    </location>
</feature>
<name>A0A4E0RY95_FASHE</name>
<reference evidence="2" key="1">
    <citation type="submission" date="2019-03" db="EMBL/GenBank/DDBJ databases">
        <title>Improved annotation for the trematode Fasciola hepatica.</title>
        <authorList>
            <person name="Choi Y.-J."/>
            <person name="Martin J."/>
            <person name="Mitreva M."/>
        </authorList>
    </citation>
    <scope>NUCLEOTIDE SEQUENCE [LARGE SCALE GENOMIC DNA]</scope>
</reference>
<gene>
    <name evidence="2" type="ORF">D915_005620</name>
</gene>